<dbReference type="SUPFAM" id="SSF51735">
    <property type="entry name" value="NAD(P)-binding Rossmann-fold domains"/>
    <property type="match status" value="1"/>
</dbReference>
<dbReference type="GO" id="GO:0009051">
    <property type="term" value="P:pentose-phosphate shunt, oxidative branch"/>
    <property type="evidence" value="ECO:0007669"/>
    <property type="project" value="TreeGrafter"/>
</dbReference>
<evidence type="ECO:0000256" key="6">
    <source>
        <dbReference type="ARBA" id="ARBA00023277"/>
    </source>
</evidence>
<dbReference type="InterPro" id="IPR001282">
    <property type="entry name" value="G6P_DH"/>
</dbReference>
<dbReference type="EMBL" id="VBAK01000125">
    <property type="protein sequence ID" value="TMI89337.1"/>
    <property type="molecule type" value="Genomic_DNA"/>
</dbReference>
<reference evidence="10 11" key="1">
    <citation type="journal article" date="2019" name="Nat. Microbiol.">
        <title>Mediterranean grassland soil C-N compound turnover is dependent on rainfall and depth, and is mediated by genomically divergent microorganisms.</title>
        <authorList>
            <person name="Diamond S."/>
            <person name="Andeer P.F."/>
            <person name="Li Z."/>
            <person name="Crits-Christoph A."/>
            <person name="Burstein D."/>
            <person name="Anantharaman K."/>
            <person name="Lane K.R."/>
            <person name="Thomas B.C."/>
            <person name="Pan C."/>
            <person name="Northen T.R."/>
            <person name="Banfield J.F."/>
        </authorList>
    </citation>
    <scope>NUCLEOTIDE SEQUENCE [LARGE SCALE GENOMIC DNA]</scope>
    <source>
        <strain evidence="10">NP_3</strain>
    </source>
</reference>
<dbReference type="GO" id="GO:0006006">
    <property type="term" value="P:glucose metabolic process"/>
    <property type="evidence" value="ECO:0007669"/>
    <property type="project" value="UniProtKB-KW"/>
</dbReference>
<feature type="binding site" evidence="7">
    <location>
        <position position="371"/>
    </location>
    <ligand>
        <name>substrate</name>
    </ligand>
</feature>
<keyword evidence="3 7" id="KW-0313">Glucose metabolism</keyword>
<dbReference type="GO" id="GO:0004345">
    <property type="term" value="F:glucose-6-phosphate dehydrogenase activity"/>
    <property type="evidence" value="ECO:0007669"/>
    <property type="project" value="UniProtKB-UniRule"/>
</dbReference>
<feature type="active site" description="Proton acceptor" evidence="7">
    <location>
        <position position="271"/>
    </location>
</feature>
<dbReference type="AlphaFoldDB" id="A0A537K0M9"/>
<dbReference type="Pfam" id="PF00479">
    <property type="entry name" value="G6PD_N"/>
    <property type="match status" value="1"/>
</dbReference>
<dbReference type="SUPFAM" id="SSF55347">
    <property type="entry name" value="Glyceraldehyde-3-phosphate dehydrogenase-like, C-terminal domain"/>
    <property type="match status" value="1"/>
</dbReference>
<comment type="catalytic activity">
    <reaction evidence="7">
        <text>D-glucose 6-phosphate + NADP(+) = 6-phospho-D-glucono-1,5-lactone + NADPH + H(+)</text>
        <dbReference type="Rhea" id="RHEA:15841"/>
        <dbReference type="ChEBI" id="CHEBI:15378"/>
        <dbReference type="ChEBI" id="CHEBI:57783"/>
        <dbReference type="ChEBI" id="CHEBI:57955"/>
        <dbReference type="ChEBI" id="CHEBI:58349"/>
        <dbReference type="ChEBI" id="CHEBI:61548"/>
        <dbReference type="EC" id="1.1.1.49"/>
    </reaction>
</comment>
<comment type="caution">
    <text evidence="10">The sequence shown here is derived from an EMBL/GenBank/DDBJ whole genome shotgun (WGS) entry which is preliminary data.</text>
</comment>
<name>A0A537K0M9_9BACT</name>
<feature type="binding site" evidence="7">
    <location>
        <position position="213"/>
    </location>
    <ligand>
        <name>substrate</name>
    </ligand>
</feature>
<dbReference type="Gene3D" id="3.30.360.10">
    <property type="entry name" value="Dihydrodipicolinate Reductase, domain 2"/>
    <property type="match status" value="1"/>
</dbReference>
<sequence length="520" mass="58407">MGAVSIPSPLQELREARHLRRIPDPCAVVIFGATGDLTHRKLMPALYTLSRLGMLPEECAVVGFARRPMTDEQFRVEVAQAVRGATSGAVDAAAWDGFARRLHYVQADFRDPAGYDHLRQTLERLDRECGTTGNRLYYLATAPELYGEIVQRLGQHGLTVRPAPGSDGGHPWTRVIVEKPIGRDLASAQDLNRALLSVFRESQIFRIDHYLGKETVQNILVFRFANGIFEPIWNQHYVDHVQITVAETVGVENRAGYYETAGVVRDLVQSHMMQLLTLMAMESPVAIEPESVRSEKVKVLRAARRIPLDDVPRNVVLSQYGPGTVEGQAVSGYREEPRVAPTSRTPTFVAMRLYIDNWRWAGVPFYLRSGKRLPKRVTEVAVQFKRAPLPLFGDTGADEPNLLVLNIQPDEVISLQFVAKVPGLAMTLRPVTMGFRYGTAFGVEEMSAYERLLLDALLGDSTLFTRRDEVEEAWDLVEPLLNWWERSDPPEPVPMYAAGTWGPDAARALIARRGRRWRTL</sequence>
<feature type="binding site" evidence="7">
    <location>
        <position position="66"/>
    </location>
    <ligand>
        <name>NADP(+)</name>
        <dbReference type="ChEBI" id="CHEBI:58349"/>
    </ligand>
</feature>
<dbReference type="UniPathway" id="UPA00115">
    <property type="reaction ID" value="UER00408"/>
</dbReference>
<evidence type="ECO:0000256" key="4">
    <source>
        <dbReference type="ARBA" id="ARBA00022857"/>
    </source>
</evidence>
<evidence type="ECO:0000256" key="2">
    <source>
        <dbReference type="ARBA" id="ARBA00009975"/>
    </source>
</evidence>
<evidence type="ECO:0000256" key="1">
    <source>
        <dbReference type="ARBA" id="ARBA00004937"/>
    </source>
</evidence>
<dbReference type="NCBIfam" id="TIGR00871">
    <property type="entry name" value="zwf"/>
    <property type="match status" value="1"/>
</dbReference>
<accession>A0A537K0M9</accession>
<keyword evidence="4 7" id="KW-0521">NADP</keyword>
<dbReference type="PIRSF" id="PIRSF000110">
    <property type="entry name" value="G6PD"/>
    <property type="match status" value="1"/>
</dbReference>
<evidence type="ECO:0000259" key="9">
    <source>
        <dbReference type="Pfam" id="PF02781"/>
    </source>
</evidence>
<dbReference type="Pfam" id="PF02781">
    <property type="entry name" value="G6PD_C"/>
    <property type="match status" value="1"/>
</dbReference>
<dbReference type="InterPro" id="IPR019796">
    <property type="entry name" value="G6P_DH_AS"/>
</dbReference>
<evidence type="ECO:0000256" key="5">
    <source>
        <dbReference type="ARBA" id="ARBA00023002"/>
    </source>
</evidence>
<feature type="binding site" evidence="7">
    <location>
        <position position="247"/>
    </location>
    <ligand>
        <name>substrate</name>
    </ligand>
</feature>
<evidence type="ECO:0000313" key="10">
    <source>
        <dbReference type="EMBL" id="TMI89337.1"/>
    </source>
</evidence>
<dbReference type="InterPro" id="IPR022674">
    <property type="entry name" value="G6P_DH_NAD-bd"/>
</dbReference>
<dbReference type="GO" id="GO:0005829">
    <property type="term" value="C:cytosol"/>
    <property type="evidence" value="ECO:0007669"/>
    <property type="project" value="TreeGrafter"/>
</dbReference>
<evidence type="ECO:0000256" key="7">
    <source>
        <dbReference type="HAMAP-Rule" id="MF_00966"/>
    </source>
</evidence>
<evidence type="ECO:0000313" key="11">
    <source>
        <dbReference type="Proteomes" id="UP000318509"/>
    </source>
</evidence>
<feature type="binding site" evidence="7">
    <location>
        <position position="209"/>
    </location>
    <ligand>
        <name>substrate</name>
    </ligand>
</feature>
<protein>
    <recommendedName>
        <fullName evidence="7">Glucose-6-phosphate 1-dehydrogenase</fullName>
        <shortName evidence="7">G6PD</shortName>
        <ecNumber evidence="7">1.1.1.49</ecNumber>
    </recommendedName>
</protein>
<comment type="function">
    <text evidence="7">Catalyzes the oxidation of glucose 6-phosphate to 6-phosphogluconolactone.</text>
</comment>
<feature type="binding site" evidence="7">
    <location>
        <position position="179"/>
    </location>
    <ligand>
        <name>NADP(+)</name>
        <dbReference type="ChEBI" id="CHEBI:58349"/>
    </ligand>
</feature>
<dbReference type="InterPro" id="IPR036291">
    <property type="entry name" value="NAD(P)-bd_dom_sf"/>
</dbReference>
<feature type="binding site" evidence="7">
    <location>
        <begin position="108"/>
        <end position="109"/>
    </location>
    <ligand>
        <name>NADP(+)</name>
        <dbReference type="ChEBI" id="CHEBI:58349"/>
    </ligand>
</feature>
<dbReference type="PROSITE" id="PS00069">
    <property type="entry name" value="G6P_DEHYDROGENASE"/>
    <property type="match status" value="1"/>
</dbReference>
<dbReference type="Proteomes" id="UP000318509">
    <property type="component" value="Unassembled WGS sequence"/>
</dbReference>
<evidence type="ECO:0000259" key="8">
    <source>
        <dbReference type="Pfam" id="PF00479"/>
    </source>
</evidence>
<dbReference type="HAMAP" id="MF_00966">
    <property type="entry name" value="G6PD"/>
    <property type="match status" value="1"/>
</dbReference>
<feature type="domain" description="Glucose-6-phosphate dehydrogenase NAD-binding" evidence="8">
    <location>
        <begin position="29"/>
        <end position="218"/>
    </location>
</feature>
<keyword evidence="6 7" id="KW-0119">Carbohydrate metabolism</keyword>
<comment type="caution">
    <text evidence="7">Lacks conserved residue(s) required for the propagation of feature annotation.</text>
</comment>
<comment type="pathway">
    <text evidence="1 7">Carbohydrate degradation; pentose phosphate pathway; D-ribulose 5-phosphate from D-glucose 6-phosphate (oxidative stage): step 1/3.</text>
</comment>
<proteinExistence type="inferred from homology"/>
<dbReference type="PANTHER" id="PTHR23429">
    <property type="entry name" value="GLUCOSE-6-PHOSPHATE 1-DEHYDROGENASE G6PD"/>
    <property type="match status" value="1"/>
</dbReference>
<feature type="binding site" evidence="7">
    <location>
        <position position="266"/>
    </location>
    <ligand>
        <name>substrate</name>
    </ligand>
</feature>
<dbReference type="Gene3D" id="3.40.50.720">
    <property type="entry name" value="NAD(P)-binding Rossmann-like Domain"/>
    <property type="match status" value="1"/>
</dbReference>
<dbReference type="GO" id="GO:0050661">
    <property type="term" value="F:NADP binding"/>
    <property type="evidence" value="ECO:0007669"/>
    <property type="project" value="UniProtKB-UniRule"/>
</dbReference>
<feature type="domain" description="Glucose-6-phosphate dehydrogenase C-terminal" evidence="9">
    <location>
        <begin position="220"/>
        <end position="518"/>
    </location>
</feature>
<dbReference type="EC" id="1.1.1.49" evidence="7"/>
<evidence type="ECO:0000256" key="3">
    <source>
        <dbReference type="ARBA" id="ARBA00022526"/>
    </source>
</evidence>
<dbReference type="PANTHER" id="PTHR23429:SF0">
    <property type="entry name" value="GLUCOSE-6-PHOSPHATE 1-DEHYDROGENASE"/>
    <property type="match status" value="1"/>
</dbReference>
<dbReference type="PRINTS" id="PR00079">
    <property type="entry name" value="G6PDHDRGNASE"/>
</dbReference>
<comment type="similarity">
    <text evidence="2 7">Belongs to the glucose-6-phosphate dehydrogenase family.</text>
</comment>
<organism evidence="10 11">
    <name type="scientific">Candidatus Segetimicrobium genomatis</name>
    <dbReference type="NCBI Taxonomy" id="2569760"/>
    <lineage>
        <taxon>Bacteria</taxon>
        <taxon>Bacillati</taxon>
        <taxon>Candidatus Sysuimicrobiota</taxon>
        <taxon>Candidatus Sysuimicrobiia</taxon>
        <taxon>Candidatus Sysuimicrobiales</taxon>
        <taxon>Candidatus Segetimicrobiaceae</taxon>
        <taxon>Candidatus Segetimicrobium</taxon>
    </lineage>
</organism>
<dbReference type="InterPro" id="IPR022675">
    <property type="entry name" value="G6P_DH_C"/>
</dbReference>
<gene>
    <name evidence="7 10" type="primary">zwf</name>
    <name evidence="10" type="ORF">E6H00_10095</name>
</gene>
<keyword evidence="5 7" id="KW-0560">Oxidoreductase</keyword>